<keyword evidence="5" id="KW-0276">Fatty acid metabolism</keyword>
<dbReference type="OrthoDB" id="10259681at2759"/>
<keyword evidence="3" id="KW-0808">Transferase</keyword>
<dbReference type="Proteomes" id="UP000663880">
    <property type="component" value="Unassembled WGS sequence"/>
</dbReference>
<protein>
    <recommendedName>
        <fullName evidence="12">Very-long-chain 3-oxoacyl-CoA synthase</fullName>
    </recommendedName>
</protein>
<dbReference type="GO" id="GO:0009922">
    <property type="term" value="F:fatty acid elongase activity"/>
    <property type="evidence" value="ECO:0007669"/>
    <property type="project" value="InterPro"/>
</dbReference>
<proteinExistence type="predicted"/>
<sequence length="102" mass="11581">MFLSQAHAHIKSPLVANDRRNSLLSDEGVSIKFSLAKAMKSSKPSLRYFPNEASTKFELRRTLIVWNTGLALFSIMGACRTFPEFFHVLKNHGLYHSICVPR</sequence>
<reference evidence="10" key="1">
    <citation type="submission" date="2021-02" db="EMBL/GenBank/DDBJ databases">
        <authorList>
            <person name="Steward A R."/>
        </authorList>
    </citation>
    <scope>NUCLEOTIDE SEQUENCE</scope>
</reference>
<evidence type="ECO:0000256" key="6">
    <source>
        <dbReference type="ARBA" id="ARBA00022989"/>
    </source>
</evidence>
<dbReference type="Pfam" id="PF01151">
    <property type="entry name" value="ELO"/>
    <property type="match status" value="1"/>
</dbReference>
<keyword evidence="2" id="KW-0444">Lipid biosynthesis</keyword>
<evidence type="ECO:0008006" key="12">
    <source>
        <dbReference type="Google" id="ProtNLM"/>
    </source>
</evidence>
<dbReference type="InterPro" id="IPR002076">
    <property type="entry name" value="ELO_fam"/>
</dbReference>
<keyword evidence="11" id="KW-1185">Reference proteome</keyword>
<keyword evidence="7" id="KW-0443">Lipid metabolism</keyword>
<keyword evidence="6" id="KW-1133">Transmembrane helix</keyword>
<organism evidence="10 11">
    <name type="scientific">Pieris macdunnoughi</name>
    <dbReference type="NCBI Taxonomy" id="345717"/>
    <lineage>
        <taxon>Eukaryota</taxon>
        <taxon>Metazoa</taxon>
        <taxon>Ecdysozoa</taxon>
        <taxon>Arthropoda</taxon>
        <taxon>Hexapoda</taxon>
        <taxon>Insecta</taxon>
        <taxon>Pterygota</taxon>
        <taxon>Neoptera</taxon>
        <taxon>Endopterygota</taxon>
        <taxon>Lepidoptera</taxon>
        <taxon>Glossata</taxon>
        <taxon>Ditrysia</taxon>
        <taxon>Papilionoidea</taxon>
        <taxon>Pieridae</taxon>
        <taxon>Pierinae</taxon>
        <taxon>Pieris</taxon>
    </lineage>
</organism>
<comment type="caution">
    <text evidence="10">The sequence shown here is derived from an EMBL/GenBank/DDBJ whole genome shotgun (WGS) entry which is preliminary data.</text>
</comment>
<evidence type="ECO:0000256" key="5">
    <source>
        <dbReference type="ARBA" id="ARBA00022832"/>
    </source>
</evidence>
<evidence type="ECO:0000313" key="10">
    <source>
        <dbReference type="EMBL" id="CAF4904346.1"/>
    </source>
</evidence>
<dbReference type="AlphaFoldDB" id="A0A821VDI2"/>
<evidence type="ECO:0000256" key="1">
    <source>
        <dbReference type="ARBA" id="ARBA00004141"/>
    </source>
</evidence>
<evidence type="ECO:0000256" key="9">
    <source>
        <dbReference type="ARBA" id="ARBA00023160"/>
    </source>
</evidence>
<evidence type="ECO:0000313" key="11">
    <source>
        <dbReference type="Proteomes" id="UP000663880"/>
    </source>
</evidence>
<evidence type="ECO:0000256" key="2">
    <source>
        <dbReference type="ARBA" id="ARBA00022516"/>
    </source>
</evidence>
<evidence type="ECO:0000256" key="7">
    <source>
        <dbReference type="ARBA" id="ARBA00023098"/>
    </source>
</evidence>
<evidence type="ECO:0000256" key="4">
    <source>
        <dbReference type="ARBA" id="ARBA00022692"/>
    </source>
</evidence>
<accession>A0A821VDI2</accession>
<gene>
    <name evidence="10" type="ORF">PMACD_LOCUS11566</name>
</gene>
<dbReference type="GO" id="GO:0016020">
    <property type="term" value="C:membrane"/>
    <property type="evidence" value="ECO:0007669"/>
    <property type="project" value="UniProtKB-SubCell"/>
</dbReference>
<dbReference type="EMBL" id="CAJOBZ010000040">
    <property type="protein sequence ID" value="CAF4904346.1"/>
    <property type="molecule type" value="Genomic_DNA"/>
</dbReference>
<keyword evidence="8" id="KW-0472">Membrane</keyword>
<keyword evidence="9" id="KW-0275">Fatty acid biosynthesis</keyword>
<name>A0A821VDI2_9NEOP</name>
<dbReference type="GO" id="GO:0006633">
    <property type="term" value="P:fatty acid biosynthetic process"/>
    <property type="evidence" value="ECO:0007669"/>
    <property type="project" value="UniProtKB-KW"/>
</dbReference>
<evidence type="ECO:0000256" key="8">
    <source>
        <dbReference type="ARBA" id="ARBA00023136"/>
    </source>
</evidence>
<comment type="subcellular location">
    <subcellularLocation>
        <location evidence="1">Membrane</location>
        <topology evidence="1">Multi-pass membrane protein</topology>
    </subcellularLocation>
</comment>
<evidence type="ECO:0000256" key="3">
    <source>
        <dbReference type="ARBA" id="ARBA00022679"/>
    </source>
</evidence>
<keyword evidence="4" id="KW-0812">Transmembrane</keyword>